<evidence type="ECO:0000256" key="1">
    <source>
        <dbReference type="SAM" id="Coils"/>
    </source>
</evidence>
<feature type="signal peptide" evidence="2">
    <location>
        <begin position="1"/>
        <end position="20"/>
    </location>
</feature>
<comment type="caution">
    <text evidence="4">The sequence shown here is derived from an EMBL/GenBank/DDBJ whole genome shotgun (WGS) entry which is preliminary data.</text>
</comment>
<gene>
    <name evidence="4" type="ORF">GCM10022278_35440</name>
</gene>
<keyword evidence="2" id="KW-0732">Signal</keyword>
<feature type="domain" description="DUF4124" evidence="3">
    <location>
        <begin position="10"/>
        <end position="54"/>
    </location>
</feature>
<name>A0ABP7Q2X7_9GAMM</name>
<evidence type="ECO:0000313" key="5">
    <source>
        <dbReference type="Proteomes" id="UP001501337"/>
    </source>
</evidence>
<evidence type="ECO:0000256" key="2">
    <source>
        <dbReference type="SAM" id="SignalP"/>
    </source>
</evidence>
<dbReference type="Pfam" id="PF13511">
    <property type="entry name" value="DUF4124"/>
    <property type="match status" value="1"/>
</dbReference>
<dbReference type="Proteomes" id="UP001501337">
    <property type="component" value="Unassembled WGS sequence"/>
</dbReference>
<feature type="coiled-coil region" evidence="1">
    <location>
        <begin position="132"/>
        <end position="159"/>
    </location>
</feature>
<proteinExistence type="predicted"/>
<organism evidence="4 5">
    <name type="scientific">Allohahella marinimesophila</name>
    <dbReference type="NCBI Taxonomy" id="1054972"/>
    <lineage>
        <taxon>Bacteria</taxon>
        <taxon>Pseudomonadati</taxon>
        <taxon>Pseudomonadota</taxon>
        <taxon>Gammaproteobacteria</taxon>
        <taxon>Oceanospirillales</taxon>
        <taxon>Hahellaceae</taxon>
        <taxon>Allohahella</taxon>
    </lineage>
</organism>
<evidence type="ECO:0000313" key="4">
    <source>
        <dbReference type="EMBL" id="GAA3975434.1"/>
    </source>
</evidence>
<dbReference type="InterPro" id="IPR025392">
    <property type="entry name" value="DUF4124"/>
</dbReference>
<keyword evidence="1" id="KW-0175">Coiled coil</keyword>
<feature type="chain" id="PRO_5046104314" description="DUF4124 domain-containing protein" evidence="2">
    <location>
        <begin position="21"/>
        <end position="209"/>
    </location>
</feature>
<protein>
    <recommendedName>
        <fullName evidence="3">DUF4124 domain-containing protein</fullName>
    </recommendedName>
</protein>
<dbReference type="RefSeq" id="WP_344808883.1">
    <property type="nucleotide sequence ID" value="NZ_BAABBO010000018.1"/>
</dbReference>
<keyword evidence="5" id="KW-1185">Reference proteome</keyword>
<sequence length="209" mass="23355">MHARGVLVVACLMLSPALLAQVYTWKDAQGVTHFSATPPVVNKAEAVAEDTEVTTVKLVPSLVAEARGHEVHCGQQTMSLDRTGLEDYLVSLGRNKGFYERAIADGSANGLIGRYRQSDYYTCFIKWIDREAEAYSSELTHLRKEYEDHQLRMTNATRDKNAECPDFSGTLIGPEAQTWYACDTRHRGASTEARKRLQRLQPISNLFGS</sequence>
<accession>A0ABP7Q2X7</accession>
<evidence type="ECO:0000259" key="3">
    <source>
        <dbReference type="Pfam" id="PF13511"/>
    </source>
</evidence>
<reference evidence="5" key="1">
    <citation type="journal article" date="2019" name="Int. J. Syst. Evol. Microbiol.">
        <title>The Global Catalogue of Microorganisms (GCM) 10K type strain sequencing project: providing services to taxonomists for standard genome sequencing and annotation.</title>
        <authorList>
            <consortium name="The Broad Institute Genomics Platform"/>
            <consortium name="The Broad Institute Genome Sequencing Center for Infectious Disease"/>
            <person name="Wu L."/>
            <person name="Ma J."/>
        </authorList>
    </citation>
    <scope>NUCLEOTIDE SEQUENCE [LARGE SCALE GENOMIC DNA]</scope>
    <source>
        <strain evidence="5">JCM 17555</strain>
    </source>
</reference>
<dbReference type="EMBL" id="BAABBO010000018">
    <property type="protein sequence ID" value="GAA3975434.1"/>
    <property type="molecule type" value="Genomic_DNA"/>
</dbReference>